<dbReference type="InterPro" id="IPR037873">
    <property type="entry name" value="BamE-like"/>
</dbReference>
<sequence>MLGKVLCVLAFGMLAGCGGFSMEQLVPGKTDLASVRQIQEPTAEWINTDGSRTLEYAWFRGYAQTWMLDFDSRGVLLGSRTVVNEKSAAQVRVAMTREEVRRILGKPKRTEDPVAELGEAWVYPLTQVHMADEVAPVIYIEFHPQVDAVRNVSVRNILN</sequence>
<comment type="caution">
    <text evidence="5">The sequence shown here is derived from an EMBL/GenBank/DDBJ whole genome shotgun (WGS) entry which is preliminary data.</text>
</comment>
<evidence type="ECO:0000313" key="6">
    <source>
        <dbReference type="Proteomes" id="UP000216107"/>
    </source>
</evidence>
<dbReference type="OrthoDB" id="5297256at2"/>
<name>A0A272EQ36_9RHOO</name>
<dbReference type="EMBL" id="MDUX01000048">
    <property type="protein sequence ID" value="KAF7598447.1"/>
    <property type="molecule type" value="Genomic_DNA"/>
</dbReference>
<feature type="domain" description="Outer membrane protein assembly factor BamE" evidence="3">
    <location>
        <begin position="81"/>
        <end position="143"/>
    </location>
</feature>
<dbReference type="GO" id="GO:0019867">
    <property type="term" value="C:outer membrane"/>
    <property type="evidence" value="ECO:0007669"/>
    <property type="project" value="InterPro"/>
</dbReference>
<reference evidence="5 6" key="2">
    <citation type="submission" date="2017-07" db="EMBL/GenBank/DDBJ databases">
        <title>Candidatus Dactylopiibacterium carminicum, a nitrogen-fixing symbiont of the cochineal insect Dactylopius coccus and Dactylopius opuntiae (Hemiptera: Coccoidea: Dactylopiidae).</title>
        <authorList>
            <person name="Vera A."/>
        </authorList>
    </citation>
    <scope>NUCLEOTIDE SEQUENCE [LARGE SCALE GENOMIC DNA]</scope>
    <source>
        <strain evidence="5 6">NFDCM</strain>
    </source>
</reference>
<protein>
    <submittedName>
        <fullName evidence="4">Outer membrane protein assembly factor BamE</fullName>
    </submittedName>
</protein>
<evidence type="ECO:0000313" key="5">
    <source>
        <dbReference type="EMBL" id="PAS92223.1"/>
    </source>
</evidence>
<dbReference type="RefSeq" id="WP_095525322.1">
    <property type="nucleotide sequence ID" value="NZ_MDUX01000048.1"/>
</dbReference>
<dbReference type="Proteomes" id="UP000623509">
    <property type="component" value="Unassembled WGS sequence"/>
</dbReference>
<proteinExistence type="predicted"/>
<dbReference type="Gene3D" id="3.30.1450.10">
    <property type="match status" value="1"/>
</dbReference>
<dbReference type="InterPro" id="IPR007450">
    <property type="entry name" value="BamE_dom"/>
</dbReference>
<dbReference type="Pfam" id="PF04355">
    <property type="entry name" value="BamE"/>
    <property type="match status" value="1"/>
</dbReference>
<dbReference type="AlphaFoldDB" id="A0A272EQ36"/>
<evidence type="ECO:0000313" key="4">
    <source>
        <dbReference type="EMBL" id="KAF7598447.1"/>
    </source>
</evidence>
<reference evidence="4 7" key="1">
    <citation type="submission" date="2016-08" db="EMBL/GenBank/DDBJ databases">
        <title>Candidatus Dactylopiibacterium carminicum genome sequence.</title>
        <authorList>
            <person name="Ramirez-Puebla S.T."/>
            <person name="Ormeno-Orrillo E."/>
            <person name="Vera-Ponce De Leon A."/>
            <person name="Luis L."/>
            <person name="Sanchez-Flores A."/>
            <person name="Monica R."/>
            <person name="Martinez-Romero E."/>
        </authorList>
    </citation>
    <scope>NUCLEOTIDE SEQUENCE [LARGE SCALE GENOMIC DNA]</scope>
    <source>
        <strain evidence="4">END1</strain>
    </source>
</reference>
<keyword evidence="2" id="KW-0472">Membrane</keyword>
<dbReference type="PROSITE" id="PS51257">
    <property type="entry name" value="PROKAR_LIPOPROTEIN"/>
    <property type="match status" value="1"/>
</dbReference>
<keyword evidence="1" id="KW-0732">Signal</keyword>
<evidence type="ECO:0000256" key="1">
    <source>
        <dbReference type="ARBA" id="ARBA00022729"/>
    </source>
</evidence>
<organism evidence="5 6">
    <name type="scientific">Candidatus Dactylopiibacterium carminicum</name>
    <dbReference type="NCBI Taxonomy" id="857335"/>
    <lineage>
        <taxon>Bacteria</taxon>
        <taxon>Pseudomonadati</taxon>
        <taxon>Pseudomonadota</taxon>
        <taxon>Betaproteobacteria</taxon>
        <taxon>Rhodocyclales</taxon>
        <taxon>Rhodocyclaceae</taxon>
        <taxon>Candidatus Dactylopiibacterium</taxon>
    </lineage>
</organism>
<dbReference type="EMBL" id="NMRN01000044">
    <property type="protein sequence ID" value="PAS92223.1"/>
    <property type="molecule type" value="Genomic_DNA"/>
</dbReference>
<evidence type="ECO:0000259" key="3">
    <source>
        <dbReference type="Pfam" id="PF04355"/>
    </source>
</evidence>
<accession>A0A272EQ36</accession>
<evidence type="ECO:0000256" key="2">
    <source>
        <dbReference type="ARBA" id="ARBA00023136"/>
    </source>
</evidence>
<keyword evidence="7" id="KW-1185">Reference proteome</keyword>
<evidence type="ECO:0000313" key="7">
    <source>
        <dbReference type="Proteomes" id="UP000623509"/>
    </source>
</evidence>
<gene>
    <name evidence="4" type="ORF">BGI27_13105</name>
    <name evidence="5" type="ORF">CGU29_12590</name>
</gene>
<dbReference type="Proteomes" id="UP000216107">
    <property type="component" value="Unassembled WGS sequence"/>
</dbReference>